<dbReference type="Proteomes" id="UP000215914">
    <property type="component" value="Unassembled WGS sequence"/>
</dbReference>
<protein>
    <submittedName>
        <fullName evidence="2">Uncharacterized protein</fullName>
    </submittedName>
</protein>
<feature type="region of interest" description="Disordered" evidence="1">
    <location>
        <begin position="28"/>
        <end position="57"/>
    </location>
</feature>
<feature type="compositionally biased region" description="Polar residues" evidence="1">
    <location>
        <begin position="28"/>
        <end position="38"/>
    </location>
</feature>
<dbReference type="EMBL" id="MNCJ02000327">
    <property type="protein sequence ID" value="KAF5779595.1"/>
    <property type="molecule type" value="Genomic_DNA"/>
</dbReference>
<reference evidence="2" key="2">
    <citation type="submission" date="2020-06" db="EMBL/GenBank/DDBJ databases">
        <title>Helianthus annuus Genome sequencing and assembly Release 2.</title>
        <authorList>
            <person name="Gouzy J."/>
            <person name="Langlade N."/>
            <person name="Munos S."/>
        </authorList>
    </citation>
    <scope>NUCLEOTIDE SEQUENCE</scope>
    <source>
        <tissue evidence="2">Leaves</tissue>
    </source>
</reference>
<organism evidence="2 3">
    <name type="scientific">Helianthus annuus</name>
    <name type="common">Common sunflower</name>
    <dbReference type="NCBI Taxonomy" id="4232"/>
    <lineage>
        <taxon>Eukaryota</taxon>
        <taxon>Viridiplantae</taxon>
        <taxon>Streptophyta</taxon>
        <taxon>Embryophyta</taxon>
        <taxon>Tracheophyta</taxon>
        <taxon>Spermatophyta</taxon>
        <taxon>Magnoliopsida</taxon>
        <taxon>eudicotyledons</taxon>
        <taxon>Gunneridae</taxon>
        <taxon>Pentapetalae</taxon>
        <taxon>asterids</taxon>
        <taxon>campanulids</taxon>
        <taxon>Asterales</taxon>
        <taxon>Asteraceae</taxon>
        <taxon>Asteroideae</taxon>
        <taxon>Heliantheae alliance</taxon>
        <taxon>Heliantheae</taxon>
        <taxon>Helianthus</taxon>
    </lineage>
</organism>
<accession>A0A9K3HJN5</accession>
<proteinExistence type="predicted"/>
<comment type="caution">
    <text evidence="2">The sequence shown here is derived from an EMBL/GenBank/DDBJ whole genome shotgun (WGS) entry which is preliminary data.</text>
</comment>
<keyword evidence="3" id="KW-1185">Reference proteome</keyword>
<gene>
    <name evidence="2" type="ORF">HanXRQr2_Chr12g0561401</name>
</gene>
<sequence>MEAAKIVAQIEESLAGGKGYYPEDRFSRGNQEAVTTGRATEKMREKRLTESVTRRRSETTIVTNTGLRSQKLQRRY</sequence>
<name>A0A9K3HJN5_HELAN</name>
<reference evidence="2" key="1">
    <citation type="journal article" date="2017" name="Nature">
        <title>The sunflower genome provides insights into oil metabolism, flowering and Asterid evolution.</title>
        <authorList>
            <person name="Badouin H."/>
            <person name="Gouzy J."/>
            <person name="Grassa C.J."/>
            <person name="Murat F."/>
            <person name="Staton S.E."/>
            <person name="Cottret L."/>
            <person name="Lelandais-Briere C."/>
            <person name="Owens G.L."/>
            <person name="Carrere S."/>
            <person name="Mayjonade B."/>
            <person name="Legrand L."/>
            <person name="Gill N."/>
            <person name="Kane N.C."/>
            <person name="Bowers J.E."/>
            <person name="Hubner S."/>
            <person name="Bellec A."/>
            <person name="Berard A."/>
            <person name="Berges H."/>
            <person name="Blanchet N."/>
            <person name="Boniface M.C."/>
            <person name="Brunel D."/>
            <person name="Catrice O."/>
            <person name="Chaidir N."/>
            <person name="Claudel C."/>
            <person name="Donnadieu C."/>
            <person name="Faraut T."/>
            <person name="Fievet G."/>
            <person name="Helmstetter N."/>
            <person name="King M."/>
            <person name="Knapp S.J."/>
            <person name="Lai Z."/>
            <person name="Le Paslier M.C."/>
            <person name="Lippi Y."/>
            <person name="Lorenzon L."/>
            <person name="Mandel J.R."/>
            <person name="Marage G."/>
            <person name="Marchand G."/>
            <person name="Marquand E."/>
            <person name="Bret-Mestries E."/>
            <person name="Morien E."/>
            <person name="Nambeesan S."/>
            <person name="Nguyen T."/>
            <person name="Pegot-Espagnet P."/>
            <person name="Pouilly N."/>
            <person name="Raftis F."/>
            <person name="Sallet E."/>
            <person name="Schiex T."/>
            <person name="Thomas J."/>
            <person name="Vandecasteele C."/>
            <person name="Vares D."/>
            <person name="Vear F."/>
            <person name="Vautrin S."/>
            <person name="Crespi M."/>
            <person name="Mangin B."/>
            <person name="Burke J.M."/>
            <person name="Salse J."/>
            <person name="Munos S."/>
            <person name="Vincourt P."/>
            <person name="Rieseberg L.H."/>
            <person name="Langlade N.B."/>
        </authorList>
    </citation>
    <scope>NUCLEOTIDE SEQUENCE</scope>
    <source>
        <tissue evidence="2">Leaves</tissue>
    </source>
</reference>
<feature type="compositionally biased region" description="Basic and acidic residues" evidence="1">
    <location>
        <begin position="39"/>
        <end position="57"/>
    </location>
</feature>
<dbReference type="Gramene" id="mRNA:HanXRQr2_Chr12g0561401">
    <property type="protein sequence ID" value="mRNA:HanXRQr2_Chr12g0561401"/>
    <property type="gene ID" value="HanXRQr2_Chr12g0561401"/>
</dbReference>
<evidence type="ECO:0000256" key="1">
    <source>
        <dbReference type="SAM" id="MobiDB-lite"/>
    </source>
</evidence>
<evidence type="ECO:0000313" key="2">
    <source>
        <dbReference type="EMBL" id="KAF5779595.1"/>
    </source>
</evidence>
<evidence type="ECO:0000313" key="3">
    <source>
        <dbReference type="Proteomes" id="UP000215914"/>
    </source>
</evidence>
<dbReference type="AlphaFoldDB" id="A0A9K3HJN5"/>